<keyword evidence="2 4" id="KW-0012">Acyltransferase</keyword>
<dbReference type="InterPro" id="IPR016181">
    <property type="entry name" value="Acyl_CoA_acyltransferase"/>
</dbReference>
<dbReference type="InterPro" id="IPR050832">
    <property type="entry name" value="Bact_Acetyltransf"/>
</dbReference>
<feature type="domain" description="N-acetyltransferase" evidence="3">
    <location>
        <begin position="1"/>
        <end position="155"/>
    </location>
</feature>
<dbReference type="PANTHER" id="PTHR43877:SF2">
    <property type="entry name" value="AMINOALKYLPHOSPHONATE N-ACETYLTRANSFERASE-RELATED"/>
    <property type="match status" value="1"/>
</dbReference>
<reference evidence="4 5" key="1">
    <citation type="submission" date="2024-03" db="EMBL/GenBank/DDBJ databases">
        <title>Draft genome sequence of Pseudonocardia nematodicida JCM 31783.</title>
        <authorList>
            <person name="Butdee W."/>
            <person name="Duangmal K."/>
        </authorList>
    </citation>
    <scope>NUCLEOTIDE SEQUENCE [LARGE SCALE GENOMIC DNA]</scope>
    <source>
        <strain evidence="4 5">JCM 31783</strain>
    </source>
</reference>
<dbReference type="RefSeq" id="WP_349300856.1">
    <property type="nucleotide sequence ID" value="NZ_JBEDNQ010000011.1"/>
</dbReference>
<name>A0ABV1KH50_9PSEU</name>
<sequence length="155" mass="16530">MIRERTPDDLDACVRALAQVHTADAYPMVWPDDPEAFLAPADLRAAWVAELDGAVVGHVALTDGPGEIAGVRPDALVSRLFVAPAGRGGGVGVRLLDHARRHAVSPMLQVESESGGAAIALYERHGWTRVADGIAHWTTPDGGPVTVRWYRAPAR</sequence>
<evidence type="ECO:0000313" key="4">
    <source>
        <dbReference type="EMBL" id="MEQ3553689.1"/>
    </source>
</evidence>
<organism evidence="4 5">
    <name type="scientific">Pseudonocardia nematodicida</name>
    <dbReference type="NCBI Taxonomy" id="1206997"/>
    <lineage>
        <taxon>Bacteria</taxon>
        <taxon>Bacillati</taxon>
        <taxon>Actinomycetota</taxon>
        <taxon>Actinomycetes</taxon>
        <taxon>Pseudonocardiales</taxon>
        <taxon>Pseudonocardiaceae</taxon>
        <taxon>Pseudonocardia</taxon>
    </lineage>
</organism>
<dbReference type="EC" id="2.3.1.-" evidence="4"/>
<gene>
    <name evidence="4" type="ORF">WIS52_24720</name>
</gene>
<comment type="caution">
    <text evidence="4">The sequence shown here is derived from an EMBL/GenBank/DDBJ whole genome shotgun (WGS) entry which is preliminary data.</text>
</comment>
<dbReference type="Proteomes" id="UP001494902">
    <property type="component" value="Unassembled WGS sequence"/>
</dbReference>
<keyword evidence="1 4" id="KW-0808">Transferase</keyword>
<dbReference type="PROSITE" id="PS51186">
    <property type="entry name" value="GNAT"/>
    <property type="match status" value="1"/>
</dbReference>
<evidence type="ECO:0000313" key="5">
    <source>
        <dbReference type="Proteomes" id="UP001494902"/>
    </source>
</evidence>
<dbReference type="EMBL" id="JBEDNQ010000011">
    <property type="protein sequence ID" value="MEQ3553689.1"/>
    <property type="molecule type" value="Genomic_DNA"/>
</dbReference>
<dbReference type="PANTHER" id="PTHR43877">
    <property type="entry name" value="AMINOALKYLPHOSPHONATE N-ACETYLTRANSFERASE-RELATED-RELATED"/>
    <property type="match status" value="1"/>
</dbReference>
<dbReference type="InterPro" id="IPR000182">
    <property type="entry name" value="GNAT_dom"/>
</dbReference>
<evidence type="ECO:0000256" key="2">
    <source>
        <dbReference type="ARBA" id="ARBA00023315"/>
    </source>
</evidence>
<dbReference type="GO" id="GO:0016746">
    <property type="term" value="F:acyltransferase activity"/>
    <property type="evidence" value="ECO:0007669"/>
    <property type="project" value="UniProtKB-KW"/>
</dbReference>
<keyword evidence="5" id="KW-1185">Reference proteome</keyword>
<evidence type="ECO:0000259" key="3">
    <source>
        <dbReference type="PROSITE" id="PS51186"/>
    </source>
</evidence>
<proteinExistence type="predicted"/>
<dbReference type="Gene3D" id="3.40.630.30">
    <property type="match status" value="1"/>
</dbReference>
<evidence type="ECO:0000256" key="1">
    <source>
        <dbReference type="ARBA" id="ARBA00022679"/>
    </source>
</evidence>
<accession>A0ABV1KH50</accession>
<protein>
    <submittedName>
        <fullName evidence="4">GNAT family N-acetyltransferase</fullName>
        <ecNumber evidence="4">2.3.1.-</ecNumber>
    </submittedName>
</protein>
<dbReference type="Pfam" id="PF00583">
    <property type="entry name" value="Acetyltransf_1"/>
    <property type="match status" value="1"/>
</dbReference>
<dbReference type="SUPFAM" id="SSF55729">
    <property type="entry name" value="Acyl-CoA N-acyltransferases (Nat)"/>
    <property type="match status" value="1"/>
</dbReference>